<dbReference type="InterPro" id="IPR040050">
    <property type="entry name" value="ZNF830-like"/>
</dbReference>
<reference evidence="7 8" key="1">
    <citation type="submission" date="2019-05" db="EMBL/GenBank/DDBJ databases">
        <title>Sporisorium graminicola CBS 10092 draft sequencing and annotation.</title>
        <authorList>
            <person name="Solano-Gonzalez S."/>
            <person name="Caddick M.X."/>
            <person name="Darby A."/>
        </authorList>
    </citation>
    <scope>NUCLEOTIDE SEQUENCE [LARGE SCALE GENOMIC DNA]</scope>
    <source>
        <strain evidence="7 8">CBS 10092</strain>
    </source>
</reference>
<evidence type="ECO:0000256" key="3">
    <source>
        <dbReference type="ARBA" id="ARBA00022771"/>
    </source>
</evidence>
<dbReference type="GeneID" id="40726295"/>
<dbReference type="GO" id="GO:0044773">
    <property type="term" value="P:mitotic DNA damage checkpoint signaling"/>
    <property type="evidence" value="ECO:0007669"/>
    <property type="project" value="TreeGrafter"/>
</dbReference>
<keyword evidence="4" id="KW-0862">Zinc</keyword>
<keyword evidence="8" id="KW-1185">Reference proteome</keyword>
<dbReference type="GO" id="GO:0003676">
    <property type="term" value="F:nucleic acid binding"/>
    <property type="evidence" value="ECO:0007669"/>
    <property type="project" value="InterPro"/>
</dbReference>
<dbReference type="AlphaFoldDB" id="A0A4V6ETT0"/>
<proteinExistence type="predicted"/>
<organism evidence="7 8">
    <name type="scientific">Sporisorium graminicola</name>
    <dbReference type="NCBI Taxonomy" id="280036"/>
    <lineage>
        <taxon>Eukaryota</taxon>
        <taxon>Fungi</taxon>
        <taxon>Dikarya</taxon>
        <taxon>Basidiomycota</taxon>
        <taxon>Ustilaginomycotina</taxon>
        <taxon>Ustilaginomycetes</taxon>
        <taxon>Ustilaginales</taxon>
        <taxon>Ustilaginaceae</taxon>
        <taxon>Sporisorium</taxon>
    </lineage>
</organism>
<feature type="compositionally biased region" description="Basic and acidic residues" evidence="6">
    <location>
        <begin position="244"/>
        <end position="255"/>
    </location>
</feature>
<dbReference type="GO" id="GO:0005681">
    <property type="term" value="C:spliceosomal complex"/>
    <property type="evidence" value="ECO:0007669"/>
    <property type="project" value="InterPro"/>
</dbReference>
<evidence type="ECO:0000256" key="1">
    <source>
        <dbReference type="ARBA" id="ARBA00004123"/>
    </source>
</evidence>
<name>A0A4V6ETT0_9BASI</name>
<dbReference type="KEGG" id="sgra:EX895_003400"/>
<feature type="region of interest" description="Disordered" evidence="6">
    <location>
        <begin position="184"/>
        <end position="255"/>
    </location>
</feature>
<dbReference type="RefSeq" id="XP_029739804.1">
    <property type="nucleotide sequence ID" value="XM_029883998.1"/>
</dbReference>
<feature type="region of interest" description="Disordered" evidence="6">
    <location>
        <begin position="69"/>
        <end position="164"/>
    </location>
</feature>
<comment type="caution">
    <text evidence="7">The sequence shown here is derived from an EMBL/GenBank/DDBJ whole genome shotgun (WGS) entry which is preliminary data.</text>
</comment>
<evidence type="ECO:0000256" key="2">
    <source>
        <dbReference type="ARBA" id="ARBA00022723"/>
    </source>
</evidence>
<evidence type="ECO:0000313" key="8">
    <source>
        <dbReference type="Proteomes" id="UP000306050"/>
    </source>
</evidence>
<evidence type="ECO:0000256" key="5">
    <source>
        <dbReference type="ARBA" id="ARBA00023242"/>
    </source>
</evidence>
<dbReference type="GO" id="GO:0008270">
    <property type="term" value="F:zinc ion binding"/>
    <property type="evidence" value="ECO:0007669"/>
    <property type="project" value="UniProtKB-KW"/>
</dbReference>
<evidence type="ECO:0000256" key="4">
    <source>
        <dbReference type="ARBA" id="ARBA00022833"/>
    </source>
</evidence>
<dbReference type="GO" id="GO:0033314">
    <property type="term" value="P:mitotic DNA replication checkpoint signaling"/>
    <property type="evidence" value="ECO:0007669"/>
    <property type="project" value="TreeGrafter"/>
</dbReference>
<accession>A0A4V6ETT0</accession>
<dbReference type="EMBL" id="SRRM01000012">
    <property type="protein sequence ID" value="TKY87819.1"/>
    <property type="molecule type" value="Genomic_DNA"/>
</dbReference>
<feature type="compositionally biased region" description="Basic and acidic residues" evidence="6">
    <location>
        <begin position="189"/>
        <end position="229"/>
    </location>
</feature>
<evidence type="ECO:0008006" key="9">
    <source>
        <dbReference type="Google" id="ProtNLM"/>
    </source>
</evidence>
<feature type="compositionally biased region" description="Basic and acidic residues" evidence="6">
    <location>
        <begin position="69"/>
        <end position="91"/>
    </location>
</feature>
<protein>
    <recommendedName>
        <fullName evidence="9">Coiled-coil domain-containing protein 16</fullName>
    </recommendedName>
</protein>
<comment type="subcellular location">
    <subcellularLocation>
        <location evidence="1">Nucleus</location>
    </subcellularLocation>
</comment>
<dbReference type="PANTHER" id="PTHR13278">
    <property type="entry name" value="ZINC FINGER PROTEIN 830"/>
    <property type="match status" value="1"/>
</dbReference>
<feature type="compositionally biased region" description="Polar residues" evidence="6">
    <location>
        <begin position="123"/>
        <end position="132"/>
    </location>
</feature>
<evidence type="ECO:0000313" key="7">
    <source>
        <dbReference type="EMBL" id="TKY87819.1"/>
    </source>
</evidence>
<keyword evidence="3" id="KW-0863">Zinc-finger</keyword>
<dbReference type="Proteomes" id="UP000306050">
    <property type="component" value="Chromosome SGRAM_20"/>
</dbReference>
<dbReference type="OrthoDB" id="77607at2759"/>
<keyword evidence="2" id="KW-0479">Metal-binding</keyword>
<keyword evidence="5" id="KW-0539">Nucleus</keyword>
<gene>
    <name evidence="7" type="ORF">EX895_003400</name>
</gene>
<evidence type="ECO:0000256" key="6">
    <source>
        <dbReference type="SAM" id="MobiDB-lite"/>
    </source>
</evidence>
<dbReference type="GO" id="GO:0033260">
    <property type="term" value="P:nuclear DNA replication"/>
    <property type="evidence" value="ECO:0007669"/>
    <property type="project" value="TreeGrafter"/>
</dbReference>
<sequence>MSGDARSLLRAAANERAKVGASGITDRFASYSSTGGLRCSACSFVAIKHESLWGAHVLSKSHRANATRIRDEELRQAEVQRTRDGKRKAEENAAPGHDASRDADASTAEADDAVQGGKRPRTDSTNEASVKSSAFDPEWELFKSQMESTEPEQDASNHTTEVGAALEAEAQLISQGNELGLGEAEFEAADAKSAEDLEAEERARKEQEEREEILSRFEEEQRQQDEADSRVSALKQRLQRIKQARLDKQKAKPNP</sequence>
<dbReference type="PANTHER" id="PTHR13278:SF0">
    <property type="entry name" value="ZINC FINGER PROTEIN 830"/>
    <property type="match status" value="1"/>
</dbReference>